<accession>A0A7R8AML2</accession>
<dbReference type="AlphaFoldDB" id="A0A7R8AML2"/>
<organism evidence="2 3">
    <name type="scientific">Aspergillus puulaauensis</name>
    <dbReference type="NCBI Taxonomy" id="1220207"/>
    <lineage>
        <taxon>Eukaryota</taxon>
        <taxon>Fungi</taxon>
        <taxon>Dikarya</taxon>
        <taxon>Ascomycota</taxon>
        <taxon>Pezizomycotina</taxon>
        <taxon>Eurotiomycetes</taxon>
        <taxon>Eurotiomycetidae</taxon>
        <taxon>Eurotiales</taxon>
        <taxon>Aspergillaceae</taxon>
        <taxon>Aspergillus</taxon>
    </lineage>
</organism>
<dbReference type="EMBL" id="AP024446">
    <property type="protein sequence ID" value="BCS23922.1"/>
    <property type="molecule type" value="Genomic_DNA"/>
</dbReference>
<dbReference type="KEGG" id="apuu:APUU_40366A"/>
<sequence>MAIGTAATHRFLAVIPDKIGVLGKRMEVRGEHKNGVKLLIESGVISLGGPTLVSHPLVGEEPQINGSVLLLNADTQEEILEIVRQDIYTTSGVWDLQNIRILPLGF</sequence>
<protein>
    <recommendedName>
        <fullName evidence="1">YCII-related domain-containing protein</fullName>
    </recommendedName>
</protein>
<keyword evidence="3" id="KW-1185">Reference proteome</keyword>
<dbReference type="RefSeq" id="XP_041556116.1">
    <property type="nucleotide sequence ID" value="XM_041703430.1"/>
</dbReference>
<dbReference type="InterPro" id="IPR005545">
    <property type="entry name" value="YCII"/>
</dbReference>
<dbReference type="Proteomes" id="UP000654913">
    <property type="component" value="Chromosome 4"/>
</dbReference>
<gene>
    <name evidence="2" type="ORF">APUU_40366A</name>
</gene>
<dbReference type="OrthoDB" id="5519740at2759"/>
<reference evidence="2" key="1">
    <citation type="submission" date="2021-01" db="EMBL/GenBank/DDBJ databases">
        <authorList>
            <consortium name="Aspergillus puulaauensis MK2 genome sequencing consortium"/>
            <person name="Kazuki M."/>
            <person name="Futagami T."/>
        </authorList>
    </citation>
    <scope>NUCLEOTIDE SEQUENCE</scope>
    <source>
        <strain evidence="2">MK2</strain>
    </source>
</reference>
<feature type="domain" description="YCII-related" evidence="1">
    <location>
        <begin position="10"/>
        <end position="96"/>
    </location>
</feature>
<dbReference type="InterPro" id="IPR051807">
    <property type="entry name" value="Sec-metab_biosynth-assoc"/>
</dbReference>
<name>A0A7R8AML2_9EURO</name>
<dbReference type="PANTHER" id="PTHR33606:SF3">
    <property type="entry name" value="PROTEIN YCII"/>
    <property type="match status" value="1"/>
</dbReference>
<dbReference type="InterPro" id="IPR011008">
    <property type="entry name" value="Dimeric_a/b-barrel"/>
</dbReference>
<dbReference type="PANTHER" id="PTHR33606">
    <property type="entry name" value="PROTEIN YCII"/>
    <property type="match status" value="1"/>
</dbReference>
<evidence type="ECO:0000313" key="2">
    <source>
        <dbReference type="EMBL" id="BCS23922.1"/>
    </source>
</evidence>
<reference evidence="2" key="2">
    <citation type="submission" date="2021-02" db="EMBL/GenBank/DDBJ databases">
        <title>Aspergillus puulaauensis MK2 genome sequence.</title>
        <authorList>
            <person name="Futagami T."/>
            <person name="Mori K."/>
            <person name="Kadooka C."/>
            <person name="Tanaka T."/>
        </authorList>
    </citation>
    <scope>NUCLEOTIDE SEQUENCE</scope>
    <source>
        <strain evidence="2">MK2</strain>
    </source>
</reference>
<proteinExistence type="predicted"/>
<dbReference type="SUPFAM" id="SSF54909">
    <property type="entry name" value="Dimeric alpha+beta barrel"/>
    <property type="match status" value="1"/>
</dbReference>
<dbReference type="GeneID" id="64973927"/>
<evidence type="ECO:0000313" key="3">
    <source>
        <dbReference type="Proteomes" id="UP000654913"/>
    </source>
</evidence>
<dbReference type="Gene3D" id="3.30.70.1060">
    <property type="entry name" value="Dimeric alpha+beta barrel"/>
    <property type="match status" value="1"/>
</dbReference>
<evidence type="ECO:0000259" key="1">
    <source>
        <dbReference type="Pfam" id="PF03795"/>
    </source>
</evidence>
<dbReference type="Pfam" id="PF03795">
    <property type="entry name" value="YCII"/>
    <property type="match status" value="1"/>
</dbReference>